<dbReference type="Proteomes" id="UP000789901">
    <property type="component" value="Unassembled WGS sequence"/>
</dbReference>
<sequence length="85" mass="9378">KEIKNEYEVVICEKIQLYLTTAPSTIHIQHNFIVHTSSNRASTFTVTSFSSISSVILPQLDNSDAIAKNAAGQRDTIAKIKEATQ</sequence>
<proteinExistence type="predicted"/>
<evidence type="ECO:0000313" key="2">
    <source>
        <dbReference type="Proteomes" id="UP000789901"/>
    </source>
</evidence>
<reference evidence="1 2" key="1">
    <citation type="submission" date="2021-06" db="EMBL/GenBank/DDBJ databases">
        <authorList>
            <person name="Kallberg Y."/>
            <person name="Tangrot J."/>
            <person name="Rosling A."/>
        </authorList>
    </citation>
    <scope>NUCLEOTIDE SEQUENCE [LARGE SCALE GENOMIC DNA]</scope>
    <source>
        <strain evidence="1 2">120-4 pot B 10/14</strain>
    </source>
</reference>
<evidence type="ECO:0000313" key="1">
    <source>
        <dbReference type="EMBL" id="CAG8831639.1"/>
    </source>
</evidence>
<organism evidence="1 2">
    <name type="scientific">Gigaspora margarita</name>
    <dbReference type="NCBI Taxonomy" id="4874"/>
    <lineage>
        <taxon>Eukaryota</taxon>
        <taxon>Fungi</taxon>
        <taxon>Fungi incertae sedis</taxon>
        <taxon>Mucoromycota</taxon>
        <taxon>Glomeromycotina</taxon>
        <taxon>Glomeromycetes</taxon>
        <taxon>Diversisporales</taxon>
        <taxon>Gigasporaceae</taxon>
        <taxon>Gigaspora</taxon>
    </lineage>
</organism>
<accession>A0ABN7WIA5</accession>
<protein>
    <submittedName>
        <fullName evidence="1">15007_t:CDS:1</fullName>
    </submittedName>
</protein>
<dbReference type="EMBL" id="CAJVQB010044074">
    <property type="protein sequence ID" value="CAG8831639.1"/>
    <property type="molecule type" value="Genomic_DNA"/>
</dbReference>
<keyword evidence="2" id="KW-1185">Reference proteome</keyword>
<gene>
    <name evidence="1" type="ORF">GMARGA_LOCUS30739</name>
</gene>
<feature type="non-terminal residue" evidence="1">
    <location>
        <position position="1"/>
    </location>
</feature>
<comment type="caution">
    <text evidence="1">The sequence shown here is derived from an EMBL/GenBank/DDBJ whole genome shotgun (WGS) entry which is preliminary data.</text>
</comment>
<name>A0ABN7WIA5_GIGMA</name>